<dbReference type="SUPFAM" id="SSF52172">
    <property type="entry name" value="CheY-like"/>
    <property type="match status" value="1"/>
</dbReference>
<evidence type="ECO:0000313" key="3">
    <source>
        <dbReference type="EMBL" id="ALF52560.1"/>
    </source>
</evidence>
<feature type="modified residue" description="4-aspartylphosphate" evidence="1">
    <location>
        <position position="74"/>
    </location>
</feature>
<protein>
    <submittedName>
        <fullName evidence="3">Response regulator</fullName>
    </submittedName>
</protein>
<evidence type="ECO:0000256" key="1">
    <source>
        <dbReference type="PROSITE-ProRule" id="PRU00169"/>
    </source>
</evidence>
<accession>A0A0M4SJ38</accession>
<dbReference type="PROSITE" id="PS50110">
    <property type="entry name" value="RESPONSE_REGULATORY"/>
    <property type="match status" value="1"/>
</dbReference>
<dbReference type="SMART" id="SM00448">
    <property type="entry name" value="REC"/>
    <property type="match status" value="1"/>
</dbReference>
<dbReference type="OrthoDB" id="5510574at2"/>
<proteinExistence type="predicted"/>
<dbReference type="AlphaFoldDB" id="A0A0M4SJ38"/>
<keyword evidence="4" id="KW-1185">Reference proteome</keyword>
<dbReference type="GO" id="GO:0000160">
    <property type="term" value="P:phosphorelay signal transduction system"/>
    <property type="evidence" value="ECO:0007669"/>
    <property type="project" value="InterPro"/>
</dbReference>
<dbReference type="PANTHER" id="PTHR44520:SF2">
    <property type="entry name" value="RESPONSE REGULATOR RCP1"/>
    <property type="match status" value="1"/>
</dbReference>
<dbReference type="STRING" id="224013.ACX27_06430"/>
<name>A0A0M4SJ38_9NOSO</name>
<dbReference type="KEGG" id="npz:ACX27_06430"/>
<reference evidence="4" key="1">
    <citation type="submission" date="2015-07" db="EMBL/GenBank/DDBJ databases">
        <title>Genome Of Nitrogen-Fixing Cyanobacterium Nostoc piscinale CENA21 From Solimoes/Amazon River Floodplain Sediments And Comparative Genomics To Uncover Biosynthetic Natural Products Potential.</title>
        <authorList>
            <person name="Leao T.F."/>
            <person name="Leao P.N."/>
            <person name="Guimaraes P.I."/>
            <person name="de Melo A.G.C."/>
            <person name="Ramos R.T.J."/>
            <person name="Silva A."/>
            <person name="Fiore M.F."/>
            <person name="Schneider M.P.C."/>
        </authorList>
    </citation>
    <scope>NUCLEOTIDE SEQUENCE [LARGE SCALE GENOMIC DNA]</scope>
    <source>
        <strain evidence="4">CENA21</strain>
    </source>
</reference>
<dbReference type="CDD" id="cd17557">
    <property type="entry name" value="REC_Rcp-like"/>
    <property type="match status" value="1"/>
</dbReference>
<dbReference type="Proteomes" id="UP000062645">
    <property type="component" value="Chromosome"/>
</dbReference>
<keyword evidence="1" id="KW-0597">Phosphoprotein</keyword>
<feature type="domain" description="Response regulatory" evidence="2">
    <location>
        <begin position="16"/>
        <end position="141"/>
    </location>
</feature>
<reference evidence="3 4" key="2">
    <citation type="journal article" date="2016" name="Genome Announc.">
        <title>Draft Genome Sequence of the N2-Fixing Cyanobacterium Nostoc piscinale CENA21, Isolated from the Brazilian Amazon Floodplain.</title>
        <authorList>
            <person name="Leao T."/>
            <person name="Guimaraes P.I."/>
            <person name="de Melo A.G."/>
            <person name="Ramos R.T."/>
            <person name="Leao P.N."/>
            <person name="Silva A."/>
            <person name="Fiore M.F."/>
            <person name="Schneider M.P."/>
        </authorList>
    </citation>
    <scope>NUCLEOTIDE SEQUENCE [LARGE SCALE GENOMIC DNA]</scope>
    <source>
        <strain evidence="3 4">CENA21</strain>
    </source>
</reference>
<dbReference type="RefSeq" id="WP_062289881.1">
    <property type="nucleotide sequence ID" value="NZ_CP012036.1"/>
</dbReference>
<organism evidence="3 4">
    <name type="scientific">Nostoc piscinale CENA21</name>
    <dbReference type="NCBI Taxonomy" id="224013"/>
    <lineage>
        <taxon>Bacteria</taxon>
        <taxon>Bacillati</taxon>
        <taxon>Cyanobacteriota</taxon>
        <taxon>Cyanophyceae</taxon>
        <taxon>Nostocales</taxon>
        <taxon>Nostocaceae</taxon>
        <taxon>Nostoc</taxon>
    </lineage>
</organism>
<sequence length="157" mass="17750">MVNNSIEKTQVYRCVEILLVEDSPSDANLTMKGFVNTKIPNNLHWVEDGETAMNYLHQQGEFANAPRPDLILLDLNLPGMDGREVLTELKSDPKLKHIPVVVLTTSADEQDILRSYHLSANCYVTKPLDVYQFLEVVDLIKDFWLTAVTLPPDLSIL</sequence>
<dbReference type="PANTHER" id="PTHR44520">
    <property type="entry name" value="RESPONSE REGULATOR RCP1-RELATED"/>
    <property type="match status" value="1"/>
</dbReference>
<dbReference type="InterPro" id="IPR011006">
    <property type="entry name" value="CheY-like_superfamily"/>
</dbReference>
<evidence type="ECO:0000259" key="2">
    <source>
        <dbReference type="PROSITE" id="PS50110"/>
    </source>
</evidence>
<dbReference type="EMBL" id="CP012036">
    <property type="protein sequence ID" value="ALF52560.1"/>
    <property type="molecule type" value="Genomic_DNA"/>
</dbReference>
<dbReference type="Gene3D" id="3.40.50.2300">
    <property type="match status" value="1"/>
</dbReference>
<evidence type="ECO:0000313" key="4">
    <source>
        <dbReference type="Proteomes" id="UP000062645"/>
    </source>
</evidence>
<dbReference type="Pfam" id="PF00072">
    <property type="entry name" value="Response_reg"/>
    <property type="match status" value="1"/>
</dbReference>
<dbReference type="InterPro" id="IPR001789">
    <property type="entry name" value="Sig_transdc_resp-reg_receiver"/>
</dbReference>
<gene>
    <name evidence="3" type="ORF">ACX27_06430</name>
</gene>
<dbReference type="InterPro" id="IPR052893">
    <property type="entry name" value="TCS_response_regulator"/>
</dbReference>
<dbReference type="PATRIC" id="fig|224013.5.peg.1568"/>